<organism evidence="9">
    <name type="scientific">Enterobius vermicularis</name>
    <name type="common">Human pinworm</name>
    <dbReference type="NCBI Taxonomy" id="51028"/>
    <lineage>
        <taxon>Eukaryota</taxon>
        <taxon>Metazoa</taxon>
        <taxon>Ecdysozoa</taxon>
        <taxon>Nematoda</taxon>
        <taxon>Chromadorea</taxon>
        <taxon>Rhabditida</taxon>
        <taxon>Spirurina</taxon>
        <taxon>Oxyuridomorpha</taxon>
        <taxon>Oxyuroidea</taxon>
        <taxon>Oxyuridae</taxon>
        <taxon>Enterobius</taxon>
    </lineage>
</organism>
<evidence type="ECO:0000256" key="2">
    <source>
        <dbReference type="ARBA" id="ARBA00022692"/>
    </source>
</evidence>
<dbReference type="InterPro" id="IPR036259">
    <property type="entry name" value="MFS_trans_sf"/>
</dbReference>
<dbReference type="EMBL" id="UXUI01010104">
    <property type="protein sequence ID" value="VDD94758.1"/>
    <property type="molecule type" value="Genomic_DNA"/>
</dbReference>
<feature type="transmembrane region" description="Helical" evidence="5">
    <location>
        <begin position="154"/>
        <end position="176"/>
    </location>
</feature>
<feature type="transmembrane region" description="Helical" evidence="5">
    <location>
        <begin position="131"/>
        <end position="148"/>
    </location>
</feature>
<keyword evidence="2 5" id="KW-0812">Transmembrane</keyword>
<feature type="transmembrane region" description="Helical" evidence="5">
    <location>
        <begin position="332"/>
        <end position="353"/>
    </location>
</feature>
<dbReference type="OrthoDB" id="5296287at2759"/>
<dbReference type="InterPro" id="IPR005828">
    <property type="entry name" value="MFS_sugar_transport-like"/>
</dbReference>
<dbReference type="AlphaFoldDB" id="A0A0N4VH63"/>
<dbReference type="InterPro" id="IPR020846">
    <property type="entry name" value="MFS_dom"/>
</dbReference>
<reference evidence="7 8" key="2">
    <citation type="submission" date="2018-10" db="EMBL/GenBank/DDBJ databases">
        <authorList>
            <consortium name="Pathogen Informatics"/>
        </authorList>
    </citation>
    <scope>NUCLEOTIDE SEQUENCE [LARGE SCALE GENOMIC DNA]</scope>
</reference>
<dbReference type="STRING" id="51028.A0A0N4VH63"/>
<dbReference type="Gene3D" id="1.20.1250.20">
    <property type="entry name" value="MFS general substrate transporter like domains"/>
    <property type="match status" value="1"/>
</dbReference>
<evidence type="ECO:0000256" key="5">
    <source>
        <dbReference type="SAM" id="Phobius"/>
    </source>
</evidence>
<protein>
    <submittedName>
        <fullName evidence="9">MFS domain-containing protein</fullName>
    </submittedName>
</protein>
<evidence type="ECO:0000256" key="3">
    <source>
        <dbReference type="ARBA" id="ARBA00022989"/>
    </source>
</evidence>
<name>A0A0N4VH63_ENTVE</name>
<feature type="transmembrane region" description="Helical" evidence="5">
    <location>
        <begin position="188"/>
        <end position="208"/>
    </location>
</feature>
<dbReference type="InterPro" id="IPR005829">
    <property type="entry name" value="Sugar_transporter_CS"/>
</dbReference>
<comment type="subcellular location">
    <subcellularLocation>
        <location evidence="1">Membrane</location>
        <topology evidence="1">Multi-pass membrane protein</topology>
    </subcellularLocation>
</comment>
<evidence type="ECO:0000313" key="9">
    <source>
        <dbReference type="WBParaSite" id="EVEC_0001016401-mRNA-1"/>
    </source>
</evidence>
<dbReference type="Proteomes" id="UP000274131">
    <property type="component" value="Unassembled WGS sequence"/>
</dbReference>
<keyword evidence="8" id="KW-1185">Reference proteome</keyword>
<evidence type="ECO:0000313" key="8">
    <source>
        <dbReference type="Proteomes" id="UP000274131"/>
    </source>
</evidence>
<dbReference type="PROSITE" id="PS50850">
    <property type="entry name" value="MFS"/>
    <property type="match status" value="1"/>
</dbReference>
<evidence type="ECO:0000256" key="1">
    <source>
        <dbReference type="ARBA" id="ARBA00004141"/>
    </source>
</evidence>
<gene>
    <name evidence="7" type="ORF">EVEC_LOCUS9509</name>
</gene>
<proteinExistence type="predicted"/>
<dbReference type="GO" id="GO:0022857">
    <property type="term" value="F:transmembrane transporter activity"/>
    <property type="evidence" value="ECO:0007669"/>
    <property type="project" value="InterPro"/>
</dbReference>
<evidence type="ECO:0000313" key="7">
    <source>
        <dbReference type="EMBL" id="VDD94758.1"/>
    </source>
</evidence>
<dbReference type="GO" id="GO:0016020">
    <property type="term" value="C:membrane"/>
    <property type="evidence" value="ECO:0007669"/>
    <property type="project" value="UniProtKB-SubCell"/>
</dbReference>
<keyword evidence="3 5" id="KW-1133">Transmembrane helix</keyword>
<reference evidence="9" key="1">
    <citation type="submission" date="2017-02" db="UniProtKB">
        <authorList>
            <consortium name="WormBaseParasite"/>
        </authorList>
    </citation>
    <scope>IDENTIFICATION</scope>
</reference>
<accession>A0A0N4VH63</accession>
<keyword evidence="4 5" id="KW-0472">Membrane</keyword>
<dbReference type="WBParaSite" id="EVEC_0001016401-mRNA-1">
    <property type="protein sequence ID" value="EVEC_0001016401-mRNA-1"/>
    <property type="gene ID" value="EVEC_0001016401"/>
</dbReference>
<evidence type="ECO:0000259" key="6">
    <source>
        <dbReference type="PROSITE" id="PS50850"/>
    </source>
</evidence>
<dbReference type="SUPFAM" id="SSF103473">
    <property type="entry name" value="MFS general substrate transporter"/>
    <property type="match status" value="1"/>
</dbReference>
<dbReference type="PANTHER" id="PTHR24064">
    <property type="entry name" value="SOLUTE CARRIER FAMILY 22 MEMBER"/>
    <property type="match status" value="1"/>
</dbReference>
<feature type="transmembrane region" description="Helical" evidence="5">
    <location>
        <begin position="214"/>
        <end position="235"/>
    </location>
</feature>
<sequence length="377" mass="42635">MRRESESLSTEKSLLLIDSILKPGWYTLLLSVLAELMILSQLSNVNFMSYAGLVAKPVACGETKIVRSLSAKEACDLLTDLQANTSLCFKFGYYCNTSQLVKNSISYQATGIVFGSVAVGQLSDIFGRKPCLIACLIGTAIANLLSSFANSLSILTILRAIGLFFTGGQIAVMLVYLVEMLPMKDRMWINAIVSWSPNYIIFAAIAYASHSWRLLAQVTSACIIPAIGLSLFVYTHIQVIRESPRWLIQKQNYEEAKKALKALLCFENSKVDCNNMVNLIIFNEKKSTTALLQLFKCSNYRWKINAIFGFMDFKFKWQRRINRRFQANSWDAAPYMFMLVTAFCSLMLFQLFIPETKNRPLQENMPLPKRYNKPVAL</sequence>
<evidence type="ECO:0000256" key="4">
    <source>
        <dbReference type="ARBA" id="ARBA00023136"/>
    </source>
</evidence>
<feature type="domain" description="Major facilitator superfamily (MFS) profile" evidence="6">
    <location>
        <begin position="27"/>
        <end position="377"/>
    </location>
</feature>
<dbReference type="PROSITE" id="PS00216">
    <property type="entry name" value="SUGAR_TRANSPORT_1"/>
    <property type="match status" value="1"/>
</dbReference>
<dbReference type="Pfam" id="PF00083">
    <property type="entry name" value="Sugar_tr"/>
    <property type="match status" value="1"/>
</dbReference>